<protein>
    <submittedName>
        <fullName evidence="1">Putative YadA domain-containing structural protein</fullName>
    </submittedName>
</protein>
<dbReference type="EMBL" id="MT141776">
    <property type="protein sequence ID" value="QJA70248.1"/>
    <property type="molecule type" value="Genomic_DNA"/>
</dbReference>
<accession>A0A6M3JLX8</accession>
<proteinExistence type="predicted"/>
<evidence type="ECO:0000313" key="1">
    <source>
        <dbReference type="EMBL" id="QJA70248.1"/>
    </source>
</evidence>
<dbReference type="AlphaFoldDB" id="A0A6M3JLX8"/>
<gene>
    <name evidence="1" type="ORF">MM415A03880_0008</name>
</gene>
<name>A0A6M3JLX8_9ZZZZ</name>
<reference evidence="1" key="1">
    <citation type="submission" date="2020-03" db="EMBL/GenBank/DDBJ databases">
        <title>The deep terrestrial virosphere.</title>
        <authorList>
            <person name="Holmfeldt K."/>
            <person name="Nilsson E."/>
            <person name="Simone D."/>
            <person name="Lopez-Fernandez M."/>
            <person name="Wu X."/>
            <person name="de Brujin I."/>
            <person name="Lundin D."/>
            <person name="Andersson A."/>
            <person name="Bertilsson S."/>
            <person name="Dopson M."/>
        </authorList>
    </citation>
    <scope>NUCLEOTIDE SEQUENCE</scope>
    <source>
        <strain evidence="1">MM415A03880</strain>
    </source>
</reference>
<organism evidence="1">
    <name type="scientific">viral metagenome</name>
    <dbReference type="NCBI Taxonomy" id="1070528"/>
    <lineage>
        <taxon>unclassified sequences</taxon>
        <taxon>metagenomes</taxon>
        <taxon>organismal metagenomes</taxon>
    </lineage>
</organism>
<sequence length="425" mass="44041">MKNLVVEQAANGSSYKTANLLADLDSNFTEIDGDTAALDLTKAPKNNPIFTGTVTIPDPPVNASDAATKNYVDTMIATGVLWVEPVEDIVAVPPSPGVLGSRYIRSTDNVILTNTAPDVWAETVPDTGTTTYVKGNTIAPDNEVGWYNFNGTDWVYIGASGNHNDLTSIQGGGAAEYYHLTVAQHTIATQASTDALNGYLSAADHATFNAKAPTAGPTFTGAVAVPDTSFTYAKLQNASANVVLGRAGTAGQVTEIACTAAGRALIDDATTADQRTTIGLGNVTNESKATMFANPTFTGTVAGVTKTHVGLGNCDNTSDANKPVSSLTQTALNLKANIASPTLTGTPLAPTAVIGTNNTQIATTAFVATAIGVGGSFQIFTDGVSYFRQIVRNGHFCLDQTIAPAIDFSGIENIGWGNIRAEKLP</sequence>